<dbReference type="InterPro" id="IPR008984">
    <property type="entry name" value="SMAD_FHA_dom_sf"/>
</dbReference>
<comment type="caution">
    <text evidence="3">The sequence shown here is derived from an EMBL/GenBank/DDBJ whole genome shotgun (WGS) entry which is preliminary data.</text>
</comment>
<dbReference type="InterPro" id="IPR000253">
    <property type="entry name" value="FHA_dom"/>
</dbReference>
<proteinExistence type="predicted"/>
<dbReference type="SUPFAM" id="SSF49879">
    <property type="entry name" value="SMAD/FHA domain"/>
    <property type="match status" value="1"/>
</dbReference>
<evidence type="ECO:0000259" key="2">
    <source>
        <dbReference type="PROSITE" id="PS50006"/>
    </source>
</evidence>
<keyword evidence="4" id="KW-1185">Reference proteome</keyword>
<feature type="transmembrane region" description="Helical" evidence="1">
    <location>
        <begin position="29"/>
        <end position="53"/>
    </location>
</feature>
<gene>
    <name evidence="3" type="ORF">NG895_09400</name>
</gene>
<feature type="domain" description="FHA" evidence="2">
    <location>
        <begin position="225"/>
        <end position="275"/>
    </location>
</feature>
<keyword evidence="1" id="KW-0812">Transmembrane</keyword>
<dbReference type="Pfam" id="PF00498">
    <property type="entry name" value="FHA"/>
    <property type="match status" value="1"/>
</dbReference>
<dbReference type="SMART" id="SM00240">
    <property type="entry name" value="FHA"/>
    <property type="match status" value="1"/>
</dbReference>
<feature type="transmembrane region" description="Helical" evidence="1">
    <location>
        <begin position="142"/>
        <end position="161"/>
    </location>
</feature>
<feature type="transmembrane region" description="Helical" evidence="1">
    <location>
        <begin position="65"/>
        <end position="89"/>
    </location>
</feature>
<dbReference type="CDD" id="cd00060">
    <property type="entry name" value="FHA"/>
    <property type="match status" value="1"/>
</dbReference>
<protein>
    <submittedName>
        <fullName evidence="3">FHA domain-containing protein</fullName>
    </submittedName>
</protein>
<name>A0A9X2F9M8_9BACT</name>
<sequence length="302" mass="31660">ICAMLGGLAGWALLEPWFDDNRLDDEPDIAALLLFPVVAAGIGLFLGAAEGIICRNPLRAAKCGAIGLGIGFIGGFIALIPAGIVFSVMAEIAFSLDKNPNAEGMPTGIALLVLMMARSLAWALAAIPAGMGQGIALRERKVVINGVVGGVLGGLVGGLLFDPISIFLTTADGQASYSRAVGFAAIGCFVGLFVGLVEGWTKTAWLLMQKGPLAGKQFILFKDTTVLGSSPKADVYLFKDDAIEPRHAQIINRGGRFEIEDCSTPDGTYVNGIPITRHVLQDGDQIVLGKTVLEFSVTETSR</sequence>
<dbReference type="EMBL" id="JAMXLR010000033">
    <property type="protein sequence ID" value="MCO6044122.1"/>
    <property type="molecule type" value="Genomic_DNA"/>
</dbReference>
<organism evidence="3 4">
    <name type="scientific">Aeoliella straminimaris</name>
    <dbReference type="NCBI Taxonomy" id="2954799"/>
    <lineage>
        <taxon>Bacteria</taxon>
        <taxon>Pseudomonadati</taxon>
        <taxon>Planctomycetota</taxon>
        <taxon>Planctomycetia</taxon>
        <taxon>Pirellulales</taxon>
        <taxon>Lacipirellulaceae</taxon>
        <taxon>Aeoliella</taxon>
    </lineage>
</organism>
<keyword evidence="1" id="KW-1133">Transmembrane helix</keyword>
<reference evidence="3" key="1">
    <citation type="submission" date="2022-06" db="EMBL/GenBank/DDBJ databases">
        <title>Aeoliella straminimaris, a novel planctomycete from sediments.</title>
        <authorList>
            <person name="Vitorino I.R."/>
            <person name="Lage O.M."/>
        </authorList>
    </citation>
    <scope>NUCLEOTIDE SEQUENCE</scope>
    <source>
        <strain evidence="3">ICT_H6.2</strain>
    </source>
</reference>
<dbReference type="PROSITE" id="PS50006">
    <property type="entry name" value="FHA_DOMAIN"/>
    <property type="match status" value="1"/>
</dbReference>
<evidence type="ECO:0000256" key="1">
    <source>
        <dbReference type="SAM" id="Phobius"/>
    </source>
</evidence>
<feature type="non-terminal residue" evidence="3">
    <location>
        <position position="1"/>
    </location>
</feature>
<dbReference type="Proteomes" id="UP001155241">
    <property type="component" value="Unassembled WGS sequence"/>
</dbReference>
<feature type="transmembrane region" description="Helical" evidence="1">
    <location>
        <begin position="109"/>
        <end position="130"/>
    </location>
</feature>
<evidence type="ECO:0000313" key="3">
    <source>
        <dbReference type="EMBL" id="MCO6044122.1"/>
    </source>
</evidence>
<keyword evidence="1" id="KW-0472">Membrane</keyword>
<dbReference type="RefSeq" id="WP_252852228.1">
    <property type="nucleotide sequence ID" value="NZ_JAMXLR010000033.1"/>
</dbReference>
<dbReference type="AlphaFoldDB" id="A0A9X2F9M8"/>
<accession>A0A9X2F9M8</accession>
<evidence type="ECO:0000313" key="4">
    <source>
        <dbReference type="Proteomes" id="UP001155241"/>
    </source>
</evidence>
<feature type="transmembrane region" description="Helical" evidence="1">
    <location>
        <begin position="181"/>
        <end position="200"/>
    </location>
</feature>
<dbReference type="Gene3D" id="2.60.200.20">
    <property type="match status" value="1"/>
</dbReference>